<feature type="domain" description="Retroviral polymerase SH3-like" evidence="1">
    <location>
        <begin position="47"/>
        <end position="99"/>
    </location>
</feature>
<dbReference type="OrthoDB" id="413361at2759"/>
<accession>A0A4Y2JEP2</accession>
<evidence type="ECO:0000259" key="1">
    <source>
        <dbReference type="Pfam" id="PF25597"/>
    </source>
</evidence>
<organism evidence="2 3">
    <name type="scientific">Araneus ventricosus</name>
    <name type="common">Orbweaver spider</name>
    <name type="synonym">Epeira ventricosa</name>
    <dbReference type="NCBI Taxonomy" id="182803"/>
    <lineage>
        <taxon>Eukaryota</taxon>
        <taxon>Metazoa</taxon>
        <taxon>Ecdysozoa</taxon>
        <taxon>Arthropoda</taxon>
        <taxon>Chelicerata</taxon>
        <taxon>Arachnida</taxon>
        <taxon>Araneae</taxon>
        <taxon>Araneomorphae</taxon>
        <taxon>Entelegynae</taxon>
        <taxon>Araneoidea</taxon>
        <taxon>Araneidae</taxon>
        <taxon>Araneus</taxon>
    </lineage>
</organism>
<dbReference type="AlphaFoldDB" id="A0A4Y2JEP2"/>
<gene>
    <name evidence="2" type="ORF">AVEN_233933_1</name>
</gene>
<dbReference type="InterPro" id="IPR057670">
    <property type="entry name" value="SH3_retrovirus"/>
</dbReference>
<reference evidence="2 3" key="1">
    <citation type="journal article" date="2019" name="Sci. Rep.">
        <title>Orb-weaving spider Araneus ventricosus genome elucidates the spidroin gene catalogue.</title>
        <authorList>
            <person name="Kono N."/>
            <person name="Nakamura H."/>
            <person name="Ohtoshi R."/>
            <person name="Moran D.A.P."/>
            <person name="Shinohara A."/>
            <person name="Yoshida Y."/>
            <person name="Fujiwara M."/>
            <person name="Mori M."/>
            <person name="Tomita M."/>
            <person name="Arakawa K."/>
        </authorList>
    </citation>
    <scope>NUCLEOTIDE SEQUENCE [LARGE SCALE GENOMIC DNA]</scope>
</reference>
<name>A0A4Y2JEP2_ARAVE</name>
<evidence type="ECO:0000313" key="3">
    <source>
        <dbReference type="Proteomes" id="UP000499080"/>
    </source>
</evidence>
<dbReference type="Pfam" id="PF25597">
    <property type="entry name" value="SH3_retrovirus"/>
    <property type="match status" value="1"/>
</dbReference>
<evidence type="ECO:0000313" key="2">
    <source>
        <dbReference type="EMBL" id="GBM88540.1"/>
    </source>
</evidence>
<dbReference type="Proteomes" id="UP000499080">
    <property type="component" value="Unassembled WGS sequence"/>
</dbReference>
<proteinExistence type="predicted"/>
<sequence length="123" mass="14165">MIDGFQAHSPISMERNLFVLKNFLKHAANRKLTVLIMFGSPSVYPPLNKQPQKGKFDARSTECIFIGYSDENRVDRLFDSQANKVITSRDVKFINEFENTSNYEELFFSGNHTERKRTPTAKG</sequence>
<protein>
    <recommendedName>
        <fullName evidence="1">Retroviral polymerase SH3-like domain-containing protein</fullName>
    </recommendedName>
</protein>
<dbReference type="EMBL" id="BGPR01110264">
    <property type="protein sequence ID" value="GBM88540.1"/>
    <property type="molecule type" value="Genomic_DNA"/>
</dbReference>
<comment type="caution">
    <text evidence="2">The sequence shown here is derived from an EMBL/GenBank/DDBJ whole genome shotgun (WGS) entry which is preliminary data.</text>
</comment>
<keyword evidence="3" id="KW-1185">Reference proteome</keyword>